<feature type="compositionally biased region" description="Basic and acidic residues" evidence="2">
    <location>
        <begin position="395"/>
        <end position="407"/>
    </location>
</feature>
<organism evidence="3 4">
    <name type="scientific">Stylosanthes scabra</name>
    <dbReference type="NCBI Taxonomy" id="79078"/>
    <lineage>
        <taxon>Eukaryota</taxon>
        <taxon>Viridiplantae</taxon>
        <taxon>Streptophyta</taxon>
        <taxon>Embryophyta</taxon>
        <taxon>Tracheophyta</taxon>
        <taxon>Spermatophyta</taxon>
        <taxon>Magnoliopsida</taxon>
        <taxon>eudicotyledons</taxon>
        <taxon>Gunneridae</taxon>
        <taxon>Pentapetalae</taxon>
        <taxon>rosids</taxon>
        <taxon>fabids</taxon>
        <taxon>Fabales</taxon>
        <taxon>Fabaceae</taxon>
        <taxon>Papilionoideae</taxon>
        <taxon>50 kb inversion clade</taxon>
        <taxon>dalbergioids sensu lato</taxon>
        <taxon>Dalbergieae</taxon>
        <taxon>Pterocarpus clade</taxon>
        <taxon>Stylosanthes</taxon>
    </lineage>
</organism>
<dbReference type="PANTHER" id="PTHR35164:SF9">
    <property type="entry name" value="EXPRESSED PROTEIN"/>
    <property type="match status" value="1"/>
</dbReference>
<keyword evidence="1" id="KW-0175">Coiled coil</keyword>
<keyword evidence="4" id="KW-1185">Reference proteome</keyword>
<feature type="compositionally biased region" description="Polar residues" evidence="2">
    <location>
        <begin position="589"/>
        <end position="644"/>
    </location>
</feature>
<reference evidence="3 4" key="1">
    <citation type="journal article" date="2023" name="Plants (Basel)">
        <title>Bridging the Gap: Combining Genomics and Transcriptomics Approaches to Understand Stylosanthes scabra, an Orphan Legume from the Brazilian Caatinga.</title>
        <authorList>
            <person name="Ferreira-Neto J.R.C."/>
            <person name="da Silva M.D."/>
            <person name="Binneck E."/>
            <person name="de Melo N.F."/>
            <person name="da Silva R.H."/>
            <person name="de Melo A.L.T.M."/>
            <person name="Pandolfi V."/>
            <person name="Bustamante F.O."/>
            <person name="Brasileiro-Vidal A.C."/>
            <person name="Benko-Iseppon A.M."/>
        </authorList>
    </citation>
    <scope>NUCLEOTIDE SEQUENCE [LARGE SCALE GENOMIC DNA]</scope>
    <source>
        <tissue evidence="3">Leaves</tissue>
    </source>
</reference>
<feature type="region of interest" description="Disordered" evidence="2">
    <location>
        <begin position="581"/>
        <end position="660"/>
    </location>
</feature>
<comment type="caution">
    <text evidence="3">The sequence shown here is derived from an EMBL/GenBank/DDBJ whole genome shotgun (WGS) entry which is preliminary data.</text>
</comment>
<evidence type="ECO:0000313" key="3">
    <source>
        <dbReference type="EMBL" id="MED6147760.1"/>
    </source>
</evidence>
<dbReference type="EMBL" id="JASCZI010090915">
    <property type="protein sequence ID" value="MED6147760.1"/>
    <property type="molecule type" value="Genomic_DNA"/>
</dbReference>
<feature type="region of interest" description="Disordered" evidence="2">
    <location>
        <begin position="362"/>
        <end position="408"/>
    </location>
</feature>
<dbReference type="Proteomes" id="UP001341840">
    <property type="component" value="Unassembled WGS sequence"/>
</dbReference>
<accession>A0ABU6TGY2</accession>
<evidence type="ECO:0000313" key="4">
    <source>
        <dbReference type="Proteomes" id="UP001341840"/>
    </source>
</evidence>
<feature type="compositionally biased region" description="Basic and acidic residues" evidence="2">
    <location>
        <begin position="436"/>
        <end position="447"/>
    </location>
</feature>
<evidence type="ECO:0000256" key="1">
    <source>
        <dbReference type="SAM" id="Coils"/>
    </source>
</evidence>
<protein>
    <submittedName>
        <fullName evidence="3">Uncharacterized protein</fullName>
    </submittedName>
</protein>
<name>A0ABU6TGY2_9FABA</name>
<feature type="compositionally biased region" description="Pro residues" evidence="2">
    <location>
        <begin position="648"/>
        <end position="660"/>
    </location>
</feature>
<proteinExistence type="predicted"/>
<gene>
    <name evidence="3" type="ORF">PIB30_046746</name>
</gene>
<sequence length="769" mass="87683">MEEQMRKVEESSWLGSKRGKFASKDNNSNSKKYASLDKLKRELDDRRYSEEIAMNTVSDFRRKVLELETELNKRKESETNLFETLVVQTKQLEQSKIFLEESKIEVSSLKEKVKELEKDVTEREVKLSVMQGIQDGEGLSSKVYDLIEEVNSLKNELKLATEAEENSKKAMDDLAFALKEVATEANQVKAKLTLSQVELEHAKGDAERWRAMMESTEEKYKEALEMARKEADRYQNTAERLRLEAEESLLAWNVKETEFVNCIKRAEEERLLAQQENDRLLELLREGDSKSKDDNHKLRDILKQALNEANVAKEAAEIARAENARLQDSLTMLAQENEMLKIHEAASHDNIRDLRHMLSESSTKEYRSEEFPKPLLSSSTTKESGRRSRANNLSMDHKDPTSKESRSLSKTFSLNLKDMIMSPNRQQPKVAGNHNNNHEDASNKESPTEDSLLKGSIFDEVDSSDSGSNHYDYADMGTPDMELYQADESFTDSESERNTRKRRALLRRFGDLIRRKSSHSSYPTPRSKEPSIIGEEHHISHLKRFAHKVELETGKKAQRQKLCFPCSYIQEDQGSNLSKSFKEEKRTQIHSCNNRTEPADQIGSTGNRTPNRSESPQGSEMHSNRTTLCVSSVSQPYSSHNLTQSPSPATPRPRSAVPPPSPVAELRLVSSFSHRHRQLPPVTVVEPPPSTVAELSLVSASHRLASASHRRLASTNHRCREPFPRRRVLPPLTVAEVPPSTVTFPVVGNRRSTQLEEVHSGRWPFNYKF</sequence>
<feature type="region of interest" description="Disordered" evidence="2">
    <location>
        <begin position="425"/>
        <end position="451"/>
    </location>
</feature>
<feature type="compositionally biased region" description="Basic and acidic residues" evidence="2">
    <location>
        <begin position="362"/>
        <end position="372"/>
    </location>
</feature>
<dbReference type="PANTHER" id="PTHR35164">
    <property type="entry name" value="EXPRESSED PROTEIN"/>
    <property type="match status" value="1"/>
</dbReference>
<feature type="coiled-coil region" evidence="1">
    <location>
        <begin position="99"/>
        <end position="336"/>
    </location>
</feature>
<evidence type="ECO:0000256" key="2">
    <source>
        <dbReference type="SAM" id="MobiDB-lite"/>
    </source>
</evidence>